<gene>
    <name evidence="6" type="ORF">AWM75_01135</name>
</gene>
<evidence type="ECO:0000313" key="6">
    <source>
        <dbReference type="EMBL" id="AMB98681.1"/>
    </source>
</evidence>
<evidence type="ECO:0000256" key="4">
    <source>
        <dbReference type="ARBA" id="ARBA00022989"/>
    </source>
</evidence>
<dbReference type="Proteomes" id="UP000062260">
    <property type="component" value="Chromosome"/>
</dbReference>
<reference evidence="7" key="2">
    <citation type="submission" date="2016-01" db="EMBL/GenBank/DDBJ databases">
        <title>Six Aerococcus type strain genome sequencing and assembly using PacBio and Illumina Hiseq.</title>
        <authorList>
            <person name="Carkaci D."/>
            <person name="Dargis R."/>
            <person name="Nielsen X.C."/>
            <person name="Skovgaard O."/>
            <person name="Fuursted K."/>
            <person name="Christensen J.J."/>
        </authorList>
    </citation>
    <scope>NUCLEOTIDE SEQUENCE [LARGE SCALE GENOMIC DNA]</scope>
    <source>
        <strain evidence="7">CCUG42038B</strain>
    </source>
</reference>
<name>A0A109RG69_9LACT</name>
<organism evidence="6 7">
    <name type="scientific">Aerococcus urinaehominis</name>
    <dbReference type="NCBI Taxonomy" id="128944"/>
    <lineage>
        <taxon>Bacteria</taxon>
        <taxon>Bacillati</taxon>
        <taxon>Bacillota</taxon>
        <taxon>Bacilli</taxon>
        <taxon>Lactobacillales</taxon>
        <taxon>Aerococcaceae</taxon>
        <taxon>Aerococcus</taxon>
    </lineage>
</organism>
<keyword evidence="3" id="KW-0812">Transmembrane</keyword>
<dbReference type="KEGG" id="auh:AWM75_01135"/>
<sequence>MTIQDIIVLIISNALMYAAPMIFTAIGAVFSERSGVVNIGLEGIMVVGAFVAALVNLSLGTASLSPWLALLVGGLAGLLYSLIHAVATVSLRADHTISGTVLNLAATGLAVFLCRAILGRAQTGPLAQTFGVTTIPVLSRIPLLGPLLFTHTSLPAWLGLVLAVLASFILYKTKFGLHLRSAGEHPLAAETVGINVYAMKYAGVLISGFLAGIGGAIQVQAVTNDFSATTVAGQGFMAMAAMVLGAWHPLGAAGAAIFFGFAQSLAVIGAYIPVINQLPSVVLKIFPYLLTILVVSFVTSKGKAPKANGKVYVRRQ</sequence>
<keyword evidence="4" id="KW-1133">Transmembrane helix</keyword>
<evidence type="ECO:0000313" key="7">
    <source>
        <dbReference type="Proteomes" id="UP000062260"/>
    </source>
</evidence>
<dbReference type="STRING" id="128944.AWM75_01135"/>
<dbReference type="OrthoDB" id="9792579at2"/>
<keyword evidence="5" id="KW-0472">Membrane</keyword>
<dbReference type="GO" id="GO:0022857">
    <property type="term" value="F:transmembrane transporter activity"/>
    <property type="evidence" value="ECO:0007669"/>
    <property type="project" value="InterPro"/>
</dbReference>
<dbReference type="InterPro" id="IPR001851">
    <property type="entry name" value="ABC_transp_permease"/>
</dbReference>
<dbReference type="AlphaFoldDB" id="A0A109RG69"/>
<dbReference type="CDD" id="cd06580">
    <property type="entry name" value="TM_PBP1_transp_TpRbsC_like"/>
    <property type="match status" value="1"/>
</dbReference>
<protein>
    <submittedName>
        <fullName evidence="6">Sugar ABC transporter permease</fullName>
    </submittedName>
</protein>
<evidence type="ECO:0000256" key="2">
    <source>
        <dbReference type="ARBA" id="ARBA00022475"/>
    </source>
</evidence>
<keyword evidence="7" id="KW-1185">Reference proteome</keyword>
<dbReference type="Pfam" id="PF02653">
    <property type="entry name" value="BPD_transp_2"/>
    <property type="match status" value="1"/>
</dbReference>
<accession>A0A109RG69</accession>
<dbReference type="GO" id="GO:0005886">
    <property type="term" value="C:plasma membrane"/>
    <property type="evidence" value="ECO:0007669"/>
    <property type="project" value="UniProtKB-SubCell"/>
</dbReference>
<evidence type="ECO:0000256" key="5">
    <source>
        <dbReference type="ARBA" id="ARBA00023136"/>
    </source>
</evidence>
<reference evidence="6 7" key="1">
    <citation type="journal article" date="2016" name="Genome Announc.">
        <title>Complete Genome Sequences of Aerococcus christensenii CCUG 28831T, Aerococcus sanguinicola CCUG 43001T, Aerococcus urinae CCUG 36881T, Aerococcus urinaeequi CCUG 28094T, Aerococcus urinaehominis CCUG 42038 BT, and Aerococcus viridans CCUG 4311T.</title>
        <authorList>
            <person name="Carkaci D."/>
            <person name="Dargis R."/>
            <person name="Nielsen X.C."/>
            <person name="Skovgaard O."/>
            <person name="Fuursted K."/>
            <person name="Christensen J.J."/>
        </authorList>
    </citation>
    <scope>NUCLEOTIDE SEQUENCE [LARGE SCALE GENOMIC DNA]</scope>
    <source>
        <strain evidence="6 7">CCUG42038B</strain>
    </source>
</reference>
<keyword evidence="2" id="KW-1003">Cell membrane</keyword>
<evidence type="ECO:0000256" key="1">
    <source>
        <dbReference type="ARBA" id="ARBA00004651"/>
    </source>
</evidence>
<proteinExistence type="predicted"/>
<dbReference type="PANTHER" id="PTHR43370">
    <property type="entry name" value="SUGAR ABC TRANSPORTER INTEGRAL MEMBRANE PROTEIN-RELATED"/>
    <property type="match status" value="1"/>
</dbReference>
<dbReference type="EMBL" id="CP014163">
    <property type="protein sequence ID" value="AMB98681.1"/>
    <property type="molecule type" value="Genomic_DNA"/>
</dbReference>
<dbReference type="PANTHER" id="PTHR43370:SF1">
    <property type="entry name" value="GUANOSINE ABC TRANSPORTER PERMEASE PROTEIN NUPQ"/>
    <property type="match status" value="1"/>
</dbReference>
<dbReference type="RefSeq" id="WP_067977340.1">
    <property type="nucleotide sequence ID" value="NZ_CP014163.1"/>
</dbReference>
<evidence type="ECO:0000256" key="3">
    <source>
        <dbReference type="ARBA" id="ARBA00022692"/>
    </source>
</evidence>
<comment type="subcellular location">
    <subcellularLocation>
        <location evidence="1">Cell membrane</location>
        <topology evidence="1">Multi-pass membrane protein</topology>
    </subcellularLocation>
</comment>